<dbReference type="PANTHER" id="PTHR11616">
    <property type="entry name" value="SODIUM/CHLORIDE DEPENDENT TRANSPORTER"/>
    <property type="match status" value="1"/>
</dbReference>
<evidence type="ECO:0000256" key="4">
    <source>
        <dbReference type="ARBA" id="ARBA00022847"/>
    </source>
</evidence>
<keyword evidence="5 9" id="KW-1133">Transmembrane helix</keyword>
<feature type="compositionally biased region" description="Polar residues" evidence="8">
    <location>
        <begin position="17"/>
        <end position="37"/>
    </location>
</feature>
<keyword evidence="7" id="KW-0915">Sodium</keyword>
<feature type="transmembrane region" description="Helical" evidence="9">
    <location>
        <begin position="55"/>
        <end position="74"/>
    </location>
</feature>
<dbReference type="WBParaSite" id="Hba_06194">
    <property type="protein sequence ID" value="Hba_06194"/>
    <property type="gene ID" value="Hba_06194"/>
</dbReference>
<feature type="binding site" evidence="7">
    <location>
        <position position="65"/>
    </location>
    <ligand>
        <name>Na(+)</name>
        <dbReference type="ChEBI" id="CHEBI:29101"/>
        <label>1</label>
    </ligand>
</feature>
<feature type="binding site" evidence="7">
    <location>
        <position position="63"/>
    </location>
    <ligand>
        <name>Na(+)</name>
        <dbReference type="ChEBI" id="CHEBI:29101"/>
        <label>1</label>
    </ligand>
</feature>
<evidence type="ECO:0000313" key="11">
    <source>
        <dbReference type="WBParaSite" id="Hba_06194"/>
    </source>
</evidence>
<dbReference type="PROSITE" id="PS50267">
    <property type="entry name" value="NA_NEUROTRAN_SYMP_3"/>
    <property type="match status" value="1"/>
</dbReference>
<dbReference type="PANTHER" id="PTHR11616:SF326">
    <property type="entry name" value="SODIUM-DEPENDENT TRANSPORTER SNF-5"/>
    <property type="match status" value="1"/>
</dbReference>
<evidence type="ECO:0000256" key="1">
    <source>
        <dbReference type="ARBA" id="ARBA00004141"/>
    </source>
</evidence>
<dbReference type="AlphaFoldDB" id="A0A1I7WM22"/>
<feature type="transmembrane region" description="Helical" evidence="9">
    <location>
        <begin position="129"/>
        <end position="151"/>
    </location>
</feature>
<evidence type="ECO:0000256" key="2">
    <source>
        <dbReference type="ARBA" id="ARBA00022448"/>
    </source>
</evidence>
<keyword evidence="6 9" id="KW-0472">Membrane</keyword>
<proteinExistence type="predicted"/>
<evidence type="ECO:0000256" key="5">
    <source>
        <dbReference type="ARBA" id="ARBA00022989"/>
    </source>
</evidence>
<protein>
    <submittedName>
        <fullName evidence="11">Transporter</fullName>
    </submittedName>
</protein>
<dbReference type="Proteomes" id="UP000095283">
    <property type="component" value="Unplaced"/>
</dbReference>
<reference evidence="11" key="1">
    <citation type="submission" date="2016-11" db="UniProtKB">
        <authorList>
            <consortium name="WormBaseParasite"/>
        </authorList>
    </citation>
    <scope>IDENTIFICATION</scope>
</reference>
<feature type="transmembrane region" description="Helical" evidence="9">
    <location>
        <begin position="86"/>
        <end position="109"/>
    </location>
</feature>
<dbReference type="InterPro" id="IPR037272">
    <property type="entry name" value="SNS_sf"/>
</dbReference>
<organism evidence="10 11">
    <name type="scientific">Heterorhabditis bacteriophora</name>
    <name type="common">Entomopathogenic nematode worm</name>
    <dbReference type="NCBI Taxonomy" id="37862"/>
    <lineage>
        <taxon>Eukaryota</taxon>
        <taxon>Metazoa</taxon>
        <taxon>Ecdysozoa</taxon>
        <taxon>Nematoda</taxon>
        <taxon>Chromadorea</taxon>
        <taxon>Rhabditida</taxon>
        <taxon>Rhabditina</taxon>
        <taxon>Rhabditomorpha</taxon>
        <taxon>Strongyloidea</taxon>
        <taxon>Heterorhabditidae</taxon>
        <taxon>Heterorhabditis</taxon>
    </lineage>
</organism>
<dbReference type="SUPFAM" id="SSF161070">
    <property type="entry name" value="SNF-like"/>
    <property type="match status" value="1"/>
</dbReference>
<accession>A0A1I7WM22</accession>
<name>A0A1I7WM22_HETBA</name>
<dbReference type="GO" id="GO:0043005">
    <property type="term" value="C:neuron projection"/>
    <property type="evidence" value="ECO:0007669"/>
    <property type="project" value="TreeGrafter"/>
</dbReference>
<keyword evidence="10" id="KW-1185">Reference proteome</keyword>
<evidence type="ECO:0000256" key="6">
    <source>
        <dbReference type="ARBA" id="ARBA00023136"/>
    </source>
</evidence>
<sequence length="189" mass="21147">MLSTILLPPVKMDSCRKYSTSQKQGDHSTSQSSTTTENIEEIGPVSNRGYWDNQIQFILSCLGLAVGLGNIWRFPAMAYENGGSAFLLPYITCALLFGLPMTYLEFIIGQYTNSGPSMTFRNYFPAFQGIGWAMTLISTTLSVYYTVIIAWSGVYMASIYTGNIETWGRCDNAWNSDSEQVAYTYLSHY</sequence>
<evidence type="ECO:0000313" key="10">
    <source>
        <dbReference type="Proteomes" id="UP000095283"/>
    </source>
</evidence>
<comment type="subcellular location">
    <subcellularLocation>
        <location evidence="1">Membrane</location>
        <topology evidence="1">Multi-pass membrane protein</topology>
    </subcellularLocation>
</comment>
<keyword evidence="3 9" id="KW-0812">Transmembrane</keyword>
<keyword evidence="2" id="KW-0813">Transport</keyword>
<evidence type="ECO:0000256" key="3">
    <source>
        <dbReference type="ARBA" id="ARBA00022692"/>
    </source>
</evidence>
<evidence type="ECO:0000256" key="8">
    <source>
        <dbReference type="SAM" id="MobiDB-lite"/>
    </source>
</evidence>
<feature type="binding site" evidence="7">
    <location>
        <position position="70"/>
    </location>
    <ligand>
        <name>Na(+)</name>
        <dbReference type="ChEBI" id="CHEBI:29101"/>
        <label>1</label>
    </ligand>
</feature>
<dbReference type="Pfam" id="PF00209">
    <property type="entry name" value="SNF"/>
    <property type="match status" value="1"/>
</dbReference>
<feature type="binding site" evidence="7">
    <location>
        <position position="66"/>
    </location>
    <ligand>
        <name>Na(+)</name>
        <dbReference type="ChEBI" id="CHEBI:29101"/>
        <label>1</label>
    </ligand>
</feature>
<evidence type="ECO:0000256" key="7">
    <source>
        <dbReference type="PIRSR" id="PIRSR600175-1"/>
    </source>
</evidence>
<dbReference type="InterPro" id="IPR000175">
    <property type="entry name" value="Na/ntran_symport"/>
</dbReference>
<feature type="region of interest" description="Disordered" evidence="8">
    <location>
        <begin position="16"/>
        <end position="38"/>
    </location>
</feature>
<evidence type="ECO:0000256" key="9">
    <source>
        <dbReference type="SAM" id="Phobius"/>
    </source>
</evidence>
<dbReference type="GO" id="GO:0005886">
    <property type="term" value="C:plasma membrane"/>
    <property type="evidence" value="ECO:0007669"/>
    <property type="project" value="TreeGrafter"/>
</dbReference>
<dbReference type="GO" id="GO:0046872">
    <property type="term" value="F:metal ion binding"/>
    <property type="evidence" value="ECO:0007669"/>
    <property type="project" value="UniProtKB-KW"/>
</dbReference>
<dbReference type="PRINTS" id="PR00176">
    <property type="entry name" value="NANEUSMPORT"/>
</dbReference>
<keyword evidence="7" id="KW-0479">Metal-binding</keyword>
<keyword evidence="4" id="KW-0769">Symport</keyword>
<dbReference type="GO" id="GO:0005332">
    <property type="term" value="F:gamma-aminobutyric acid:sodium:chloride symporter activity"/>
    <property type="evidence" value="ECO:0007669"/>
    <property type="project" value="TreeGrafter"/>
</dbReference>